<keyword evidence="4 7" id="KW-0812">Transmembrane</keyword>
<dbReference type="PANTHER" id="PTHR30443">
    <property type="entry name" value="INNER MEMBRANE PROTEIN"/>
    <property type="match status" value="1"/>
</dbReference>
<evidence type="ECO:0000256" key="3">
    <source>
        <dbReference type="ARBA" id="ARBA00022679"/>
    </source>
</evidence>
<keyword evidence="2" id="KW-1003">Cell membrane</keyword>
<evidence type="ECO:0000313" key="9">
    <source>
        <dbReference type="EMBL" id="MFD2724753.1"/>
    </source>
</evidence>
<feature type="transmembrane region" description="Helical" evidence="7">
    <location>
        <begin position="44"/>
        <end position="63"/>
    </location>
</feature>
<evidence type="ECO:0000256" key="7">
    <source>
        <dbReference type="SAM" id="Phobius"/>
    </source>
</evidence>
<feature type="transmembrane region" description="Helical" evidence="7">
    <location>
        <begin position="146"/>
        <end position="163"/>
    </location>
</feature>
<gene>
    <name evidence="9" type="ORF">ACFSR8_00895</name>
</gene>
<dbReference type="InterPro" id="IPR000917">
    <property type="entry name" value="Sulfatase_N"/>
</dbReference>
<organism evidence="9 10">
    <name type="scientific">Hyunsoonleella rubra</name>
    <dbReference type="NCBI Taxonomy" id="1737062"/>
    <lineage>
        <taxon>Bacteria</taxon>
        <taxon>Pseudomonadati</taxon>
        <taxon>Bacteroidota</taxon>
        <taxon>Flavobacteriia</taxon>
        <taxon>Flavobacteriales</taxon>
        <taxon>Flavobacteriaceae</taxon>
    </lineage>
</organism>
<dbReference type="Gene3D" id="3.40.720.10">
    <property type="entry name" value="Alkaline Phosphatase, subunit A"/>
    <property type="match status" value="1"/>
</dbReference>
<dbReference type="EC" id="2.7.-.-" evidence="9"/>
<accession>A0ABW5T656</accession>
<feature type="transmembrane region" description="Helical" evidence="7">
    <location>
        <begin position="109"/>
        <end position="134"/>
    </location>
</feature>
<dbReference type="SUPFAM" id="SSF53649">
    <property type="entry name" value="Alkaline phosphatase-like"/>
    <property type="match status" value="1"/>
</dbReference>
<evidence type="ECO:0000313" key="10">
    <source>
        <dbReference type="Proteomes" id="UP001597476"/>
    </source>
</evidence>
<comment type="caution">
    <text evidence="9">The sequence shown here is derived from an EMBL/GenBank/DDBJ whole genome shotgun (WGS) entry which is preliminary data.</text>
</comment>
<dbReference type="InterPro" id="IPR040423">
    <property type="entry name" value="PEA_transferase"/>
</dbReference>
<protein>
    <submittedName>
        <fullName evidence="9">Phosphoethanolamine transferase</fullName>
        <ecNumber evidence="9">2.7.-.-</ecNumber>
    </submittedName>
</protein>
<reference evidence="10" key="1">
    <citation type="journal article" date="2019" name="Int. J. Syst. Evol. Microbiol.">
        <title>The Global Catalogue of Microorganisms (GCM) 10K type strain sequencing project: providing services to taxonomists for standard genome sequencing and annotation.</title>
        <authorList>
            <consortium name="The Broad Institute Genomics Platform"/>
            <consortium name="The Broad Institute Genome Sequencing Center for Infectious Disease"/>
            <person name="Wu L."/>
            <person name="Ma J."/>
        </authorList>
    </citation>
    <scope>NUCLEOTIDE SEQUENCE [LARGE SCALE GENOMIC DNA]</scope>
    <source>
        <strain evidence="10">KCTC 42398</strain>
    </source>
</reference>
<name>A0ABW5T656_9FLAO</name>
<evidence type="ECO:0000256" key="6">
    <source>
        <dbReference type="ARBA" id="ARBA00023136"/>
    </source>
</evidence>
<evidence type="ECO:0000256" key="1">
    <source>
        <dbReference type="ARBA" id="ARBA00004651"/>
    </source>
</evidence>
<dbReference type="InterPro" id="IPR058130">
    <property type="entry name" value="PEA_transf_C"/>
</dbReference>
<keyword evidence="5 7" id="KW-1133">Transmembrane helix</keyword>
<evidence type="ECO:0000256" key="2">
    <source>
        <dbReference type="ARBA" id="ARBA00022475"/>
    </source>
</evidence>
<dbReference type="EMBL" id="JBHULY010000005">
    <property type="protein sequence ID" value="MFD2724753.1"/>
    <property type="molecule type" value="Genomic_DNA"/>
</dbReference>
<comment type="subcellular location">
    <subcellularLocation>
        <location evidence="1">Cell membrane</location>
        <topology evidence="1">Multi-pass membrane protein</topology>
    </subcellularLocation>
</comment>
<dbReference type="PANTHER" id="PTHR30443:SF2">
    <property type="entry name" value="PHOSPHOETHANOLAMINE TRANSFERASE EPTC"/>
    <property type="match status" value="1"/>
</dbReference>
<keyword evidence="10" id="KW-1185">Reference proteome</keyword>
<dbReference type="RefSeq" id="WP_380288101.1">
    <property type="nucleotide sequence ID" value="NZ_JBHULY010000005.1"/>
</dbReference>
<dbReference type="Proteomes" id="UP001597476">
    <property type="component" value="Unassembled WGS sequence"/>
</dbReference>
<keyword evidence="3 9" id="KW-0808">Transferase</keyword>
<evidence type="ECO:0000256" key="4">
    <source>
        <dbReference type="ARBA" id="ARBA00022692"/>
    </source>
</evidence>
<feature type="transmembrane region" description="Helical" evidence="7">
    <location>
        <begin position="12"/>
        <end position="32"/>
    </location>
</feature>
<dbReference type="CDD" id="cd16017">
    <property type="entry name" value="LptA"/>
    <property type="match status" value="1"/>
</dbReference>
<sequence length="506" mass="58853">MKLLFSKYERNIVFHLVLNVLFAVCISLSSYYHIPLKAFEGKLMYFIHLCVLQSSFAGVLYFLSLHRLVFKVVFSLLFLVLGLTAFWGYSINMSMSYAVFEATFGTKLYIVKDLISIQLIAYMLLLIGLLVFILKFYKTIQPKKGRLVFVPLSVLLILLFFWADQKRIHSFRNKLPYSFFYAFGEYYDSDSDIMVLTDPPKISKEEKFNKLNVILVLGESLRSDHLGLNGYERQTTPLLSKRDNVFSFNNISTTKTNTAVSLPCLLTDQSDQTEVKDSISSIYSIFNAFDIPTYWIGNQILESSYRPIVKTNDSIFILDEFRSVWSIGKKKDMDLLPKFVDYFKGKAYGLYTLHMIGSHWWYEDKYTSDFRRFTPVVDSKYIPSLTREQMVNSYDNTVLYLDYFLNQLIKLVEDESDNAIVIYISDHGESLGENGKYLHSNIEAVNKPGMIVWVSKKFKDRFPEKVGSLLDNHDKPYTTDIIYHSLIDLLDTNQLEYDKTLSIFRK</sequence>
<evidence type="ECO:0000259" key="8">
    <source>
        <dbReference type="Pfam" id="PF00884"/>
    </source>
</evidence>
<feature type="transmembrane region" description="Helical" evidence="7">
    <location>
        <begin position="68"/>
        <end position="89"/>
    </location>
</feature>
<keyword evidence="6 7" id="KW-0472">Membrane</keyword>
<proteinExistence type="predicted"/>
<dbReference type="GO" id="GO:0016740">
    <property type="term" value="F:transferase activity"/>
    <property type="evidence" value="ECO:0007669"/>
    <property type="project" value="UniProtKB-KW"/>
</dbReference>
<evidence type="ECO:0000256" key="5">
    <source>
        <dbReference type="ARBA" id="ARBA00022989"/>
    </source>
</evidence>
<dbReference type="InterPro" id="IPR017850">
    <property type="entry name" value="Alkaline_phosphatase_core_sf"/>
</dbReference>
<dbReference type="Pfam" id="PF00884">
    <property type="entry name" value="Sulfatase"/>
    <property type="match status" value="1"/>
</dbReference>
<feature type="domain" description="Sulfatase N-terminal" evidence="8">
    <location>
        <begin position="212"/>
        <end position="491"/>
    </location>
</feature>